<dbReference type="AlphaFoldDB" id="A0A5K8A5Y2"/>
<gene>
    <name evidence="1" type="ORF">DSCOOX_12030</name>
</gene>
<keyword evidence="2" id="KW-1185">Reference proteome</keyword>
<name>A0A5K8A5Y2_9BACT</name>
<protein>
    <submittedName>
        <fullName evidence="1">Uncharacterized protein</fullName>
    </submittedName>
</protein>
<organism evidence="1 2">
    <name type="scientific">Desulfosarcina ovata subsp. ovata</name>
    <dbReference type="NCBI Taxonomy" id="2752305"/>
    <lineage>
        <taxon>Bacteria</taxon>
        <taxon>Pseudomonadati</taxon>
        <taxon>Thermodesulfobacteriota</taxon>
        <taxon>Desulfobacteria</taxon>
        <taxon>Desulfobacterales</taxon>
        <taxon>Desulfosarcinaceae</taxon>
        <taxon>Desulfosarcina</taxon>
    </lineage>
</organism>
<dbReference type="Proteomes" id="UP000422108">
    <property type="component" value="Chromosome"/>
</dbReference>
<accession>A0A5K8A5Y2</accession>
<dbReference type="EMBL" id="AP021879">
    <property type="protein sequence ID" value="BBO88023.1"/>
    <property type="molecule type" value="Genomic_DNA"/>
</dbReference>
<evidence type="ECO:0000313" key="1">
    <source>
        <dbReference type="EMBL" id="BBO88023.1"/>
    </source>
</evidence>
<reference evidence="1 2" key="1">
    <citation type="submission" date="2019-11" db="EMBL/GenBank/DDBJ databases">
        <title>Comparative genomics of hydrocarbon-degrading Desulfosarcina strains.</title>
        <authorList>
            <person name="Watanabe M."/>
            <person name="Kojima H."/>
            <person name="Fukui M."/>
        </authorList>
    </citation>
    <scope>NUCLEOTIDE SEQUENCE [LARGE SCALE GENOMIC DNA]</scope>
    <source>
        <strain evidence="2">oXyS1</strain>
    </source>
</reference>
<proteinExistence type="predicted"/>
<evidence type="ECO:0000313" key="2">
    <source>
        <dbReference type="Proteomes" id="UP000422108"/>
    </source>
</evidence>
<sequence>MRLPWAHVAKHIKMSVLNHQSFAVLIEKKPHFRPGGRISEQERVFHNLIEVEKFYGLHRPPYFLPTSREVWTIKHIDQGPFQGRNPQFLTGSLCGRNTEIFFPRT</sequence>